<keyword evidence="2" id="KW-1133">Transmembrane helix</keyword>
<feature type="compositionally biased region" description="Basic residues" evidence="1">
    <location>
        <begin position="71"/>
        <end position="80"/>
    </location>
</feature>
<dbReference type="EMBL" id="SMKZ01000013">
    <property type="protein sequence ID" value="TDE10668.1"/>
    <property type="molecule type" value="Genomic_DNA"/>
</dbReference>
<organism evidence="3 4">
    <name type="scientific">Jiangella asiatica</name>
    <dbReference type="NCBI Taxonomy" id="2530372"/>
    <lineage>
        <taxon>Bacteria</taxon>
        <taxon>Bacillati</taxon>
        <taxon>Actinomycetota</taxon>
        <taxon>Actinomycetes</taxon>
        <taxon>Jiangellales</taxon>
        <taxon>Jiangellaceae</taxon>
        <taxon>Jiangella</taxon>
    </lineage>
</organism>
<feature type="transmembrane region" description="Helical" evidence="2">
    <location>
        <begin position="92"/>
        <end position="110"/>
    </location>
</feature>
<feature type="region of interest" description="Disordered" evidence="1">
    <location>
        <begin position="45"/>
        <end position="88"/>
    </location>
</feature>
<dbReference type="Proteomes" id="UP000294739">
    <property type="component" value="Unassembled WGS sequence"/>
</dbReference>
<dbReference type="AlphaFoldDB" id="A0A4V2Z355"/>
<proteinExistence type="predicted"/>
<feature type="transmembrane region" description="Helical" evidence="2">
    <location>
        <begin position="130"/>
        <end position="150"/>
    </location>
</feature>
<keyword evidence="4" id="KW-1185">Reference proteome</keyword>
<dbReference type="OrthoDB" id="4480597at2"/>
<name>A0A4V2Z355_9ACTN</name>
<feature type="compositionally biased region" description="Basic and acidic residues" evidence="1">
    <location>
        <begin position="45"/>
        <end position="70"/>
    </location>
</feature>
<gene>
    <name evidence="3" type="ORF">E1269_11380</name>
</gene>
<comment type="caution">
    <text evidence="3">The sequence shown here is derived from an EMBL/GenBank/DDBJ whole genome shotgun (WGS) entry which is preliminary data.</text>
</comment>
<sequence length="184" mass="19537">MCAVGATQSVSGARVSAGMNPEWSGALSIETLNAGTVAAHAHDVTSDRLGAHPGERVPRRGSEATVTERRTRARAQRASKRGSGLTPPSRRLNAMIAGTVGALAIGAFTLSFDALRELATVAGLNWSIAWLWPLIVDEFILLATAAAVALRDRGPRVTWYPWATHCTPAATRIDKRSASRWPAS</sequence>
<dbReference type="Pfam" id="PF10935">
    <property type="entry name" value="DUF2637"/>
    <property type="match status" value="1"/>
</dbReference>
<keyword evidence="2" id="KW-0472">Membrane</keyword>
<accession>A0A4V2Z355</accession>
<keyword evidence="2" id="KW-0812">Transmembrane</keyword>
<evidence type="ECO:0000256" key="1">
    <source>
        <dbReference type="SAM" id="MobiDB-lite"/>
    </source>
</evidence>
<dbReference type="InterPro" id="IPR021235">
    <property type="entry name" value="DUF2637"/>
</dbReference>
<dbReference type="InParanoid" id="A0A4V2Z355"/>
<reference evidence="3 4" key="1">
    <citation type="submission" date="2019-03" db="EMBL/GenBank/DDBJ databases">
        <title>Draft genome sequences of novel Actinobacteria.</title>
        <authorList>
            <person name="Sahin N."/>
            <person name="Ay H."/>
            <person name="Saygin H."/>
        </authorList>
    </citation>
    <scope>NUCLEOTIDE SEQUENCE [LARGE SCALE GENOMIC DNA]</scope>
    <source>
        <strain evidence="3 4">5K138</strain>
    </source>
</reference>
<evidence type="ECO:0000313" key="3">
    <source>
        <dbReference type="EMBL" id="TDE10668.1"/>
    </source>
</evidence>
<protein>
    <submittedName>
        <fullName evidence="3">DUF2637 domain-containing protein</fullName>
    </submittedName>
</protein>
<evidence type="ECO:0000313" key="4">
    <source>
        <dbReference type="Proteomes" id="UP000294739"/>
    </source>
</evidence>
<evidence type="ECO:0000256" key="2">
    <source>
        <dbReference type="SAM" id="Phobius"/>
    </source>
</evidence>